<feature type="domain" description="PD-(D/E)XK endonuclease-like" evidence="1">
    <location>
        <begin position="2"/>
        <end position="247"/>
    </location>
</feature>
<dbReference type="SUPFAM" id="SSF52980">
    <property type="entry name" value="Restriction endonuclease-like"/>
    <property type="match status" value="1"/>
</dbReference>
<dbReference type="InterPro" id="IPR011604">
    <property type="entry name" value="PDDEXK-like_dom_sf"/>
</dbReference>
<dbReference type="InterPro" id="IPR038726">
    <property type="entry name" value="PDDEXK_AddAB-type"/>
</dbReference>
<sequence length="386" mass="45160">MRLSYSALDTFKQCPQKYKFQYVDKISAPKSKEAIFGTLIHNALKFFHDPQRIVSPTEEELLSFWSENWAPSAFTDSREEAAAFTQGVLILKNYFAKNSPLQFNIMALETPFEAPIKIANEIHLVTGKIDRVDKIENDLLEVIDYKTAKKMPAQKNVDHNLQLSVYHIGLANRWPSIKQENRPIKTSLYFLKHGEKLSSIKTNQDLQFAEQNVINLLEQVKKAHGEEKFPPQPGPLCPWCPYQQICPVWKHKFVEQKIFFNDQDVKALINEYISLKDEVDERAKKMTGIKDTFSKFMDQENMERLFSDSGFIARQMVQRFKYDPLLIKDILEPLGKWQEILKVDETKLNKAIKELPYDIRQKIEEARKLYKEYKTFSISKTKKKKP</sequence>
<dbReference type="Proteomes" id="UP000229317">
    <property type="component" value="Unassembled WGS sequence"/>
</dbReference>
<evidence type="ECO:0000259" key="1">
    <source>
        <dbReference type="Pfam" id="PF12705"/>
    </source>
</evidence>
<protein>
    <recommendedName>
        <fullName evidence="1">PD-(D/E)XK endonuclease-like domain-containing protein</fullName>
    </recommendedName>
</protein>
<proteinExistence type="predicted"/>
<dbReference type="Gene3D" id="3.90.320.10">
    <property type="match status" value="1"/>
</dbReference>
<accession>A0A2H0KT54</accession>
<dbReference type="EMBL" id="PCVO01000032">
    <property type="protein sequence ID" value="PIQ75277.1"/>
    <property type="molecule type" value="Genomic_DNA"/>
</dbReference>
<evidence type="ECO:0000313" key="3">
    <source>
        <dbReference type="Proteomes" id="UP000229317"/>
    </source>
</evidence>
<dbReference type="Pfam" id="PF12705">
    <property type="entry name" value="PDDEXK_1"/>
    <property type="match status" value="1"/>
</dbReference>
<organism evidence="2 3">
    <name type="scientific">Candidatus Portnoybacteria bacterium CG11_big_fil_rev_8_21_14_0_20_40_15</name>
    <dbReference type="NCBI Taxonomy" id="1974817"/>
    <lineage>
        <taxon>Bacteria</taxon>
        <taxon>Candidatus Portnoyibacteriota</taxon>
    </lineage>
</organism>
<dbReference type="InterPro" id="IPR011335">
    <property type="entry name" value="Restrct_endonuc-II-like"/>
</dbReference>
<gene>
    <name evidence="2" type="ORF">COV84_02005</name>
</gene>
<comment type="caution">
    <text evidence="2">The sequence shown here is derived from an EMBL/GenBank/DDBJ whole genome shotgun (WGS) entry which is preliminary data.</text>
</comment>
<name>A0A2H0KT54_9BACT</name>
<dbReference type="AlphaFoldDB" id="A0A2H0KT54"/>
<reference evidence="2 3" key="1">
    <citation type="submission" date="2017-09" db="EMBL/GenBank/DDBJ databases">
        <title>Depth-based differentiation of microbial function through sediment-hosted aquifers and enrichment of novel symbionts in the deep terrestrial subsurface.</title>
        <authorList>
            <person name="Probst A.J."/>
            <person name="Ladd B."/>
            <person name="Jarett J.K."/>
            <person name="Geller-Mcgrath D.E."/>
            <person name="Sieber C.M."/>
            <person name="Emerson J.B."/>
            <person name="Anantharaman K."/>
            <person name="Thomas B.C."/>
            <person name="Malmstrom R."/>
            <person name="Stieglmeier M."/>
            <person name="Klingl A."/>
            <person name="Woyke T."/>
            <person name="Ryan C.M."/>
            <person name="Banfield J.F."/>
        </authorList>
    </citation>
    <scope>NUCLEOTIDE SEQUENCE [LARGE SCALE GENOMIC DNA]</scope>
    <source>
        <strain evidence="2">CG11_big_fil_rev_8_21_14_0_20_40_15</strain>
    </source>
</reference>
<evidence type="ECO:0000313" key="2">
    <source>
        <dbReference type="EMBL" id="PIQ75277.1"/>
    </source>
</evidence>